<name>A0A382GSW8_9ZZZZ</name>
<protein>
    <submittedName>
        <fullName evidence="1">Uncharacterized protein</fullName>
    </submittedName>
</protein>
<dbReference type="AlphaFoldDB" id="A0A382GSW8"/>
<sequence length="133" mass="14229">MKKNSIVTFLVILMTCVFINAQDESTKQKPKDVLIEGEVIDLSCFTSRGAIGEGHKSCAARCLARGIPAGILDKDGNVFVIVGASPGYSAYAAQTIRLNGQVENGRISPKKMEVIKGKSWKEISLQGGSPKSD</sequence>
<proteinExistence type="predicted"/>
<gene>
    <name evidence="1" type="ORF">METZ01_LOCUS230125</name>
</gene>
<organism evidence="1">
    <name type="scientific">marine metagenome</name>
    <dbReference type="NCBI Taxonomy" id="408172"/>
    <lineage>
        <taxon>unclassified sequences</taxon>
        <taxon>metagenomes</taxon>
        <taxon>ecological metagenomes</taxon>
    </lineage>
</organism>
<reference evidence="1" key="1">
    <citation type="submission" date="2018-05" db="EMBL/GenBank/DDBJ databases">
        <authorList>
            <person name="Lanie J.A."/>
            <person name="Ng W.-L."/>
            <person name="Kazmierczak K.M."/>
            <person name="Andrzejewski T.M."/>
            <person name="Davidsen T.M."/>
            <person name="Wayne K.J."/>
            <person name="Tettelin H."/>
            <person name="Glass J.I."/>
            <person name="Rusch D."/>
            <person name="Podicherti R."/>
            <person name="Tsui H.-C.T."/>
            <person name="Winkler M.E."/>
        </authorList>
    </citation>
    <scope>NUCLEOTIDE SEQUENCE</scope>
</reference>
<evidence type="ECO:0000313" key="1">
    <source>
        <dbReference type="EMBL" id="SVB77271.1"/>
    </source>
</evidence>
<accession>A0A382GSW8</accession>
<dbReference type="EMBL" id="UINC01056804">
    <property type="protein sequence ID" value="SVB77271.1"/>
    <property type="molecule type" value="Genomic_DNA"/>
</dbReference>